<sequence length="127" mass="14023">MAWRRGQAYGQDLRDRVLAADGEPIGEVAERLSVSPSYVVKLRARLRETGEREARPQRNQVPLRLAPMLSALRTRATSDATVAELRARSEAEHGARVSHQVMWKVLTRLGLTLKIGGSALPSRTAPT</sequence>
<dbReference type="Proteomes" id="UP000475385">
    <property type="component" value="Unassembled WGS sequence"/>
</dbReference>
<evidence type="ECO:0000313" key="1">
    <source>
        <dbReference type="EMBL" id="NGM24383.1"/>
    </source>
</evidence>
<gene>
    <name evidence="1" type="ORF">G3576_30645</name>
</gene>
<accession>A0A6M1LWU9</accession>
<comment type="caution">
    <text evidence="1">The sequence shown here is derived from an EMBL/GenBank/DDBJ whole genome shotgun (WGS) entry which is preliminary data.</text>
</comment>
<name>A0A6M1LWU9_9PROT</name>
<dbReference type="AlphaFoldDB" id="A0A6M1LWU9"/>
<organism evidence="1 2">
    <name type="scientific">Falsiroseomonas algicola</name>
    <dbReference type="NCBI Taxonomy" id="2716930"/>
    <lineage>
        <taxon>Bacteria</taxon>
        <taxon>Pseudomonadati</taxon>
        <taxon>Pseudomonadota</taxon>
        <taxon>Alphaproteobacteria</taxon>
        <taxon>Acetobacterales</taxon>
        <taxon>Roseomonadaceae</taxon>
        <taxon>Falsiroseomonas</taxon>
    </lineage>
</organism>
<reference evidence="1 2" key="1">
    <citation type="submission" date="2020-02" db="EMBL/GenBank/DDBJ databases">
        <authorList>
            <person name="Kim H.M."/>
            <person name="Jeon C.O."/>
        </authorList>
    </citation>
    <scope>NUCLEOTIDE SEQUENCE [LARGE SCALE GENOMIC DNA]</scope>
    <source>
        <strain evidence="1 2">PeD5</strain>
    </source>
</reference>
<protein>
    <submittedName>
        <fullName evidence="1">Uncharacterized protein</fullName>
    </submittedName>
</protein>
<dbReference type="RefSeq" id="WP_164698289.1">
    <property type="nucleotide sequence ID" value="NZ_JAAIKB010000036.1"/>
</dbReference>
<reference evidence="1 2" key="2">
    <citation type="submission" date="2020-03" db="EMBL/GenBank/DDBJ databases">
        <title>Roseomonas stagni sp. nov., isolated from pond water in Japan.</title>
        <authorList>
            <person name="Furuhata K."/>
            <person name="Miyamoto H."/>
            <person name="Goto K."/>
        </authorList>
    </citation>
    <scope>NUCLEOTIDE SEQUENCE [LARGE SCALE GENOMIC DNA]</scope>
    <source>
        <strain evidence="1 2">PeD5</strain>
    </source>
</reference>
<proteinExistence type="predicted"/>
<dbReference type="InterPro" id="IPR009057">
    <property type="entry name" value="Homeodomain-like_sf"/>
</dbReference>
<dbReference type="EMBL" id="JAAIKB010000036">
    <property type="protein sequence ID" value="NGM24383.1"/>
    <property type="molecule type" value="Genomic_DNA"/>
</dbReference>
<dbReference type="SUPFAM" id="SSF46689">
    <property type="entry name" value="Homeodomain-like"/>
    <property type="match status" value="1"/>
</dbReference>
<evidence type="ECO:0000313" key="2">
    <source>
        <dbReference type="Proteomes" id="UP000475385"/>
    </source>
</evidence>
<keyword evidence="2" id="KW-1185">Reference proteome</keyword>